<evidence type="ECO:0000313" key="2">
    <source>
        <dbReference type="EMBL" id="KAF2653995.1"/>
    </source>
</evidence>
<gene>
    <name evidence="2" type="ORF">K491DRAFT_717532</name>
</gene>
<protein>
    <submittedName>
        <fullName evidence="2">Uncharacterized protein</fullName>
    </submittedName>
</protein>
<keyword evidence="3" id="KW-1185">Reference proteome</keyword>
<name>A0A6A6T1W1_9PLEO</name>
<accession>A0A6A6T1W1</accession>
<proteinExistence type="predicted"/>
<reference evidence="2" key="1">
    <citation type="journal article" date="2020" name="Stud. Mycol.">
        <title>101 Dothideomycetes genomes: a test case for predicting lifestyles and emergence of pathogens.</title>
        <authorList>
            <person name="Haridas S."/>
            <person name="Albert R."/>
            <person name="Binder M."/>
            <person name="Bloem J."/>
            <person name="Labutti K."/>
            <person name="Salamov A."/>
            <person name="Andreopoulos B."/>
            <person name="Baker S."/>
            <person name="Barry K."/>
            <person name="Bills G."/>
            <person name="Bluhm B."/>
            <person name="Cannon C."/>
            <person name="Castanera R."/>
            <person name="Culley D."/>
            <person name="Daum C."/>
            <person name="Ezra D."/>
            <person name="Gonzalez J."/>
            <person name="Henrissat B."/>
            <person name="Kuo A."/>
            <person name="Liang C."/>
            <person name="Lipzen A."/>
            <person name="Lutzoni F."/>
            <person name="Magnuson J."/>
            <person name="Mondo S."/>
            <person name="Nolan M."/>
            <person name="Ohm R."/>
            <person name="Pangilinan J."/>
            <person name="Park H.-J."/>
            <person name="Ramirez L."/>
            <person name="Alfaro M."/>
            <person name="Sun H."/>
            <person name="Tritt A."/>
            <person name="Yoshinaga Y."/>
            <person name="Zwiers L.-H."/>
            <person name="Turgeon B."/>
            <person name="Goodwin S."/>
            <person name="Spatafora J."/>
            <person name="Crous P."/>
            <person name="Grigoriev I."/>
        </authorList>
    </citation>
    <scope>NUCLEOTIDE SEQUENCE</scope>
    <source>
        <strain evidence="2">CBS 122681</strain>
    </source>
</reference>
<keyword evidence="1" id="KW-0732">Signal</keyword>
<dbReference type="Proteomes" id="UP000799324">
    <property type="component" value="Unassembled WGS sequence"/>
</dbReference>
<organism evidence="2 3">
    <name type="scientific">Lophiostoma macrostomum CBS 122681</name>
    <dbReference type="NCBI Taxonomy" id="1314788"/>
    <lineage>
        <taxon>Eukaryota</taxon>
        <taxon>Fungi</taxon>
        <taxon>Dikarya</taxon>
        <taxon>Ascomycota</taxon>
        <taxon>Pezizomycotina</taxon>
        <taxon>Dothideomycetes</taxon>
        <taxon>Pleosporomycetidae</taxon>
        <taxon>Pleosporales</taxon>
        <taxon>Lophiostomataceae</taxon>
        <taxon>Lophiostoma</taxon>
    </lineage>
</organism>
<dbReference type="AlphaFoldDB" id="A0A6A6T1W1"/>
<feature type="chain" id="PRO_5025343539" evidence="1">
    <location>
        <begin position="26"/>
        <end position="247"/>
    </location>
</feature>
<evidence type="ECO:0000313" key="3">
    <source>
        <dbReference type="Proteomes" id="UP000799324"/>
    </source>
</evidence>
<sequence length="247" mass="26925">MRRLSRISLVSQLLTILPILHLAQAQNSSTPAPIPAPVPQNLTILNTQIRDCSVPIKTSVSPNLTSIDIAYDTSKAVANGSYAETLAWTDSASAVETSCVVCLRVAWTGTRREIEGGGEGGGVGGRGLYGYITGLDYDFYHRLELGLLEEVWTKVTREGNSTDDEWFDTSYIYGDDSTLSTTAAHVSLQNATEAMRLDYKKQSEGICVQTSFAVYNREGVMGATGEISRKSVFTQKVNLRWEAELGT</sequence>
<evidence type="ECO:0000256" key="1">
    <source>
        <dbReference type="SAM" id="SignalP"/>
    </source>
</evidence>
<dbReference type="EMBL" id="MU004371">
    <property type="protein sequence ID" value="KAF2653995.1"/>
    <property type="molecule type" value="Genomic_DNA"/>
</dbReference>
<feature type="signal peptide" evidence="1">
    <location>
        <begin position="1"/>
        <end position="25"/>
    </location>
</feature>
<dbReference type="OrthoDB" id="3785610at2759"/>